<feature type="domain" description="F-box" evidence="1">
    <location>
        <begin position="6"/>
        <end position="50"/>
    </location>
</feature>
<evidence type="ECO:0000313" key="3">
    <source>
        <dbReference type="Proteomes" id="UP000054988"/>
    </source>
</evidence>
<accession>A0A0W0G6H6</accession>
<evidence type="ECO:0000313" key="2">
    <source>
        <dbReference type="EMBL" id="KTB44199.1"/>
    </source>
</evidence>
<proteinExistence type="predicted"/>
<dbReference type="Proteomes" id="UP000054988">
    <property type="component" value="Unassembled WGS sequence"/>
</dbReference>
<dbReference type="InterPro" id="IPR001810">
    <property type="entry name" value="F-box_dom"/>
</dbReference>
<dbReference type="AlphaFoldDB" id="A0A0W0G6H6"/>
<reference evidence="2 3" key="1">
    <citation type="submission" date="2015-12" db="EMBL/GenBank/DDBJ databases">
        <title>Draft genome sequence of Moniliophthora roreri, the causal agent of frosty pod rot of cacao.</title>
        <authorList>
            <person name="Aime M.C."/>
            <person name="Diaz-Valderrama J.R."/>
            <person name="Kijpornyongpan T."/>
            <person name="Phillips-Mora W."/>
        </authorList>
    </citation>
    <scope>NUCLEOTIDE SEQUENCE [LARGE SCALE GENOMIC DNA]</scope>
    <source>
        <strain evidence="2 3">MCA 2952</strain>
    </source>
</reference>
<dbReference type="PROSITE" id="PS50181">
    <property type="entry name" value="FBOX"/>
    <property type="match status" value="1"/>
</dbReference>
<dbReference type="eggNOG" id="ENOG502SMXE">
    <property type="taxonomic scope" value="Eukaryota"/>
</dbReference>
<organism evidence="2 3">
    <name type="scientific">Moniliophthora roreri</name>
    <name type="common">Frosty pod rot fungus</name>
    <name type="synonym">Monilia roreri</name>
    <dbReference type="NCBI Taxonomy" id="221103"/>
    <lineage>
        <taxon>Eukaryota</taxon>
        <taxon>Fungi</taxon>
        <taxon>Dikarya</taxon>
        <taxon>Basidiomycota</taxon>
        <taxon>Agaricomycotina</taxon>
        <taxon>Agaricomycetes</taxon>
        <taxon>Agaricomycetidae</taxon>
        <taxon>Agaricales</taxon>
        <taxon>Marasmiineae</taxon>
        <taxon>Marasmiaceae</taxon>
        <taxon>Moniliophthora</taxon>
    </lineage>
</organism>
<gene>
    <name evidence="2" type="ORF">WG66_3221</name>
</gene>
<dbReference type="EMBL" id="LATX01000972">
    <property type="protein sequence ID" value="KTB44199.1"/>
    <property type="molecule type" value="Genomic_DNA"/>
</dbReference>
<name>A0A0W0G6H6_MONRR</name>
<protein>
    <recommendedName>
        <fullName evidence="1">F-box domain-containing protein</fullName>
    </recommendedName>
</protein>
<comment type="caution">
    <text evidence="2">The sequence shown here is derived from an EMBL/GenBank/DDBJ whole genome shotgun (WGS) entry which is preliminary data.</text>
</comment>
<sequence>MSGNPDHSIVNLPAATHNSLFRDLSFNDLFNYSKVSSAAYTAVQKFYRRALRIENILLPYFSLEDINRFRILQYAYGILISGSAALSFFERQTYPESDLDLYVNVKYCSILADFLVGAGYEFLPHISENKQQPFRLQRAIEEAIERFEEPVVDPPLGMQTPRYSIAGILDVFTFVRDDGKKVEVIVCESSPMKVILGYHSTVVMNVIGYSHAISLYPKSTFRNRVTLRNGRRRQQEAKAIRARKKYEDRGWETITSVDAIAALAYNSDLNMFTRYPGDKYCWTVELPPVDNFVESEPGLGRAEYLKAHSWRLNYVNWTETRTVLKVFSQPQLKQEYCLAPEVLEELKEYPMFEEVSEQEDQEQANEQPHLDTELQDVVSELYHRSQQDKVNDYIRNKLLAAFTDMSHRYASGLLPSACVVQALYHHLLDVFATLQRKPTLKIWFGQSSSGIIWTNVAVVMPLTRGRNVATLRINDDVLQTLQSYKVNLDVVRR</sequence>
<evidence type="ECO:0000259" key="1">
    <source>
        <dbReference type="PROSITE" id="PS50181"/>
    </source>
</evidence>